<dbReference type="Proteomes" id="UP000016462">
    <property type="component" value="Unassembled WGS sequence"/>
</dbReference>
<proteinExistence type="predicted"/>
<reference evidence="2 3" key="1">
    <citation type="journal article" date="2013" name="Genome Announc.">
        <title>First draft genome sequence from a member of the genus agrococcus, isolated from modern microbialites.</title>
        <authorList>
            <person name="White R.A.III."/>
            <person name="Grassa C.J."/>
            <person name="Suttle C.A."/>
        </authorList>
    </citation>
    <scope>NUCLEOTIDE SEQUENCE [LARGE SCALE GENOMIC DNA]</scope>
    <source>
        <strain evidence="2 3">RW1</strain>
    </source>
</reference>
<dbReference type="InterPro" id="IPR050855">
    <property type="entry name" value="NDM-1-like"/>
</dbReference>
<dbReference type="InterPro" id="IPR001279">
    <property type="entry name" value="Metallo-B-lactamas"/>
</dbReference>
<protein>
    <recommendedName>
        <fullName evidence="1">Metallo-beta-lactamase domain-containing protein</fullName>
    </recommendedName>
</protein>
<dbReference type="AlphaFoldDB" id="U1LD89"/>
<evidence type="ECO:0000313" key="2">
    <source>
        <dbReference type="EMBL" id="ERG65183.1"/>
    </source>
</evidence>
<dbReference type="Gene3D" id="3.60.15.10">
    <property type="entry name" value="Ribonuclease Z/Hydroxyacylglutathione hydrolase-like"/>
    <property type="match status" value="1"/>
</dbReference>
<dbReference type="EMBL" id="ASHR01000008">
    <property type="protein sequence ID" value="ERG65183.1"/>
    <property type="molecule type" value="Genomic_DNA"/>
</dbReference>
<comment type="caution">
    <text evidence="2">The sequence shown here is derived from an EMBL/GenBank/DDBJ whole genome shotgun (WGS) entry which is preliminary data.</text>
</comment>
<dbReference type="Pfam" id="PF00753">
    <property type="entry name" value="Lactamase_B"/>
    <property type="match status" value="1"/>
</dbReference>
<dbReference type="PANTHER" id="PTHR42951:SF22">
    <property type="entry name" value="METALLO BETA-LACTAMASE SUPERFAMILY LIPOPROTEIN"/>
    <property type="match status" value="1"/>
</dbReference>
<organism evidence="2 3">
    <name type="scientific">Agrococcus pavilionensis RW1</name>
    <dbReference type="NCBI Taxonomy" id="1330458"/>
    <lineage>
        <taxon>Bacteria</taxon>
        <taxon>Bacillati</taxon>
        <taxon>Actinomycetota</taxon>
        <taxon>Actinomycetes</taxon>
        <taxon>Micrococcales</taxon>
        <taxon>Microbacteriaceae</taxon>
        <taxon>Agrococcus</taxon>
    </lineage>
</organism>
<dbReference type="OrthoDB" id="3813329at2"/>
<evidence type="ECO:0000313" key="3">
    <source>
        <dbReference type="Proteomes" id="UP000016462"/>
    </source>
</evidence>
<gene>
    <name evidence="2" type="ORF">L332_12135</name>
</gene>
<dbReference type="SUPFAM" id="SSF56281">
    <property type="entry name" value="Metallo-hydrolase/oxidoreductase"/>
    <property type="match status" value="1"/>
</dbReference>
<name>U1LD89_9MICO</name>
<accession>U1LD89</accession>
<feature type="domain" description="Metallo-beta-lactamase" evidence="1">
    <location>
        <begin position="19"/>
        <end position="210"/>
    </location>
</feature>
<keyword evidence="3" id="KW-1185">Reference proteome</keyword>
<dbReference type="RefSeq" id="WP_021009650.1">
    <property type="nucleotide sequence ID" value="NZ_ASHR01000008.1"/>
</dbReference>
<dbReference type="PANTHER" id="PTHR42951">
    <property type="entry name" value="METALLO-BETA-LACTAMASE DOMAIN-CONTAINING"/>
    <property type="match status" value="1"/>
</dbReference>
<evidence type="ECO:0000259" key="1">
    <source>
        <dbReference type="SMART" id="SM00849"/>
    </source>
</evidence>
<dbReference type="InterPro" id="IPR036866">
    <property type="entry name" value="RibonucZ/Hydroxyglut_hydro"/>
</dbReference>
<sequence>MTLEPIAEGVLVHESECIQSRATVVLGPSGALVVDPGITRTELAGIAAALRELEQPVVAAFATHPDWDHVLWHAELGNAPRYGTAACAAATTELLARPGWQEELAPWLPPEFIDDIPMELLGLITAVPDASTHVPWRGPAVRILEHRGHAAGHAALLVEERGVLVAGDMVSDILVPFLDLGASDPIGDYLAGLDVLEGVAAAVNAFVPGHGSVGDGAELRARIALDRAYVSALRDGEEPADPRIGSSAPLDWMVDVHRAQADALAGRSLVE</sequence>
<dbReference type="SMART" id="SM00849">
    <property type="entry name" value="Lactamase_B"/>
    <property type="match status" value="1"/>
</dbReference>